<dbReference type="GO" id="GO:0046677">
    <property type="term" value="P:response to antibiotic"/>
    <property type="evidence" value="ECO:0007669"/>
    <property type="project" value="UniProtKB-KW"/>
</dbReference>
<comment type="subcellular location">
    <subcellularLocation>
        <location evidence="1">Cell membrane</location>
        <topology evidence="1">Peripheral membrane protein</topology>
        <orientation evidence="1">Cytoplasmic side</orientation>
    </subcellularLocation>
</comment>
<evidence type="ECO:0000259" key="10">
    <source>
        <dbReference type="PROSITE" id="PS50893"/>
    </source>
</evidence>
<dbReference type="PANTHER" id="PTHR42711:SF19">
    <property type="entry name" value="DOXORUBICIN RESISTANCE ATP-BINDING PROTEIN DRRA"/>
    <property type="match status" value="1"/>
</dbReference>
<keyword evidence="2" id="KW-0813">Transport</keyword>
<dbReference type="SUPFAM" id="SSF52540">
    <property type="entry name" value="P-loop containing nucleoside triphosphate hydrolases"/>
    <property type="match status" value="1"/>
</dbReference>
<keyword evidence="12" id="KW-1185">Reference proteome</keyword>
<dbReference type="GO" id="GO:0005886">
    <property type="term" value="C:plasma membrane"/>
    <property type="evidence" value="ECO:0007669"/>
    <property type="project" value="UniProtKB-SubCell"/>
</dbReference>
<reference evidence="11 12" key="1">
    <citation type="submission" date="2016-06" db="EMBL/GenBank/DDBJ databases">
        <authorList>
            <person name="Kjaerup R.B."/>
            <person name="Dalgaard T.S."/>
            <person name="Juul-Madsen H.R."/>
        </authorList>
    </citation>
    <scope>NUCLEOTIDE SEQUENCE [LARGE SCALE GENOMIC DNA]</scope>
    <source>
        <strain evidence="11 12">DSM 45577</strain>
    </source>
</reference>
<evidence type="ECO:0000256" key="2">
    <source>
        <dbReference type="ARBA" id="ARBA00022448"/>
    </source>
</evidence>
<keyword evidence="8" id="KW-0046">Antibiotic resistance</keyword>
<dbReference type="InterPro" id="IPR003439">
    <property type="entry name" value="ABC_transporter-like_ATP-bd"/>
</dbReference>
<dbReference type="PANTHER" id="PTHR42711">
    <property type="entry name" value="ABC TRANSPORTER ATP-BINDING PROTEIN"/>
    <property type="match status" value="1"/>
</dbReference>
<evidence type="ECO:0000256" key="6">
    <source>
        <dbReference type="ARBA" id="ARBA00022967"/>
    </source>
</evidence>
<keyword evidence="6" id="KW-1278">Translocase</keyword>
<dbReference type="AlphaFoldDB" id="A0A1C6UUF6"/>
<dbReference type="GO" id="GO:0005524">
    <property type="term" value="F:ATP binding"/>
    <property type="evidence" value="ECO:0007669"/>
    <property type="project" value="UniProtKB-KW"/>
</dbReference>
<organism evidence="11 12">
    <name type="scientific">Micromonospora yangpuensis</name>
    <dbReference type="NCBI Taxonomy" id="683228"/>
    <lineage>
        <taxon>Bacteria</taxon>
        <taxon>Bacillati</taxon>
        <taxon>Actinomycetota</taxon>
        <taxon>Actinomycetes</taxon>
        <taxon>Micromonosporales</taxon>
        <taxon>Micromonosporaceae</taxon>
        <taxon>Micromonospora</taxon>
    </lineage>
</organism>
<evidence type="ECO:0000313" key="11">
    <source>
        <dbReference type="EMBL" id="SCL57628.1"/>
    </source>
</evidence>
<gene>
    <name evidence="11" type="ORF">GA0070617_3580</name>
</gene>
<dbReference type="EMBL" id="FMIA01000002">
    <property type="protein sequence ID" value="SCL57628.1"/>
    <property type="molecule type" value="Genomic_DNA"/>
</dbReference>
<protein>
    <submittedName>
        <fullName evidence="11">ABC-2 type transport system ATP-binding protein</fullName>
    </submittedName>
</protein>
<dbReference type="InterPro" id="IPR003593">
    <property type="entry name" value="AAA+_ATPase"/>
</dbReference>
<dbReference type="InterPro" id="IPR005894">
    <property type="entry name" value="DrrA"/>
</dbReference>
<dbReference type="RefSeq" id="WP_091439382.1">
    <property type="nucleotide sequence ID" value="NZ_BMMJ01000013.1"/>
</dbReference>
<dbReference type="STRING" id="683228.GA0070617_3580"/>
<dbReference type="NCBIfam" id="TIGR01188">
    <property type="entry name" value="drrA"/>
    <property type="match status" value="1"/>
</dbReference>
<dbReference type="InterPro" id="IPR017871">
    <property type="entry name" value="ABC_transporter-like_CS"/>
</dbReference>
<accession>A0A1C6UUF6</accession>
<proteinExistence type="inferred from homology"/>
<dbReference type="GO" id="GO:0043215">
    <property type="term" value="P:daunorubicin transport"/>
    <property type="evidence" value="ECO:0007669"/>
    <property type="project" value="InterPro"/>
</dbReference>
<dbReference type="PROSITE" id="PS00211">
    <property type="entry name" value="ABC_TRANSPORTER_1"/>
    <property type="match status" value="1"/>
</dbReference>
<evidence type="ECO:0000256" key="7">
    <source>
        <dbReference type="ARBA" id="ARBA00023136"/>
    </source>
</evidence>
<evidence type="ECO:0000256" key="9">
    <source>
        <dbReference type="ARBA" id="ARBA00049985"/>
    </source>
</evidence>
<evidence type="ECO:0000256" key="3">
    <source>
        <dbReference type="ARBA" id="ARBA00022475"/>
    </source>
</evidence>
<dbReference type="SMART" id="SM00382">
    <property type="entry name" value="AAA"/>
    <property type="match status" value="1"/>
</dbReference>
<evidence type="ECO:0000313" key="12">
    <source>
        <dbReference type="Proteomes" id="UP000198937"/>
    </source>
</evidence>
<evidence type="ECO:0000256" key="4">
    <source>
        <dbReference type="ARBA" id="ARBA00022741"/>
    </source>
</evidence>
<dbReference type="PROSITE" id="PS50893">
    <property type="entry name" value="ABC_TRANSPORTER_2"/>
    <property type="match status" value="1"/>
</dbReference>
<keyword evidence="5 11" id="KW-0067">ATP-binding</keyword>
<dbReference type="Pfam" id="PF00005">
    <property type="entry name" value="ABC_tran"/>
    <property type="match status" value="1"/>
</dbReference>
<evidence type="ECO:0000256" key="5">
    <source>
        <dbReference type="ARBA" id="ARBA00022840"/>
    </source>
</evidence>
<dbReference type="GO" id="GO:0016887">
    <property type="term" value="F:ATP hydrolysis activity"/>
    <property type="evidence" value="ECO:0007669"/>
    <property type="project" value="InterPro"/>
</dbReference>
<keyword evidence="4" id="KW-0547">Nucleotide-binding</keyword>
<comment type="similarity">
    <text evidence="9">Belongs to the ABC transporter superfamily. Drug exporter-1 (DrugE1) (TC 3.A.1.105) family.</text>
</comment>
<evidence type="ECO:0000256" key="1">
    <source>
        <dbReference type="ARBA" id="ARBA00004413"/>
    </source>
</evidence>
<evidence type="ECO:0000256" key="8">
    <source>
        <dbReference type="ARBA" id="ARBA00023251"/>
    </source>
</evidence>
<dbReference type="Gene3D" id="3.40.50.300">
    <property type="entry name" value="P-loop containing nucleotide triphosphate hydrolases"/>
    <property type="match status" value="1"/>
</dbReference>
<dbReference type="InterPro" id="IPR027417">
    <property type="entry name" value="P-loop_NTPase"/>
</dbReference>
<feature type="domain" description="ABC transporter" evidence="10">
    <location>
        <begin position="5"/>
        <end position="235"/>
    </location>
</feature>
<dbReference type="InterPro" id="IPR050763">
    <property type="entry name" value="ABC_transporter_ATP-binding"/>
</dbReference>
<name>A0A1C6UUF6_9ACTN</name>
<dbReference type="GO" id="GO:1900753">
    <property type="term" value="P:doxorubicin transport"/>
    <property type="evidence" value="ECO:0007669"/>
    <property type="project" value="InterPro"/>
</dbReference>
<keyword evidence="7" id="KW-0472">Membrane</keyword>
<keyword evidence="3" id="KW-1003">Cell membrane</keyword>
<dbReference type="OrthoDB" id="9804819at2"/>
<sequence>MTPTIEATGVRKRYGDAAALDGLDLISEPGKVTALLGPNGAGKTTFVKLVATLLRMEEGTLRVAGFDVARQPRKVRQVIGLAGQYAAVEEVMTGRENLEMVAQLFGQRRGVAKSNSAAVLDRLGLTEHADRRVGGYSGGMRRRLDLGASLVASPRLLLLDEPTTGLDPRSRIELWTAIRELVRQGTDILLTTQYLNEADELADQIVVIDRGRVAAQGSPRELKRKFGQDIVAVHTADDDALSTATELLRRVGSGNPYVEPATRLVTVPVENGSEGLVDAVGLLNRHGVAVEDIGLRPATLDEVFLALTGSSADDERVDAASAPKGAV</sequence>
<dbReference type="Proteomes" id="UP000198937">
    <property type="component" value="Unassembled WGS sequence"/>
</dbReference>